<accession>A0A644ZDF2</accession>
<evidence type="ECO:0000256" key="4">
    <source>
        <dbReference type="ARBA" id="ARBA00023285"/>
    </source>
</evidence>
<dbReference type="InterPro" id="IPR000788">
    <property type="entry name" value="RNR_lg_C"/>
</dbReference>
<evidence type="ECO:0000313" key="6">
    <source>
        <dbReference type="EMBL" id="MPM38779.1"/>
    </source>
</evidence>
<keyword evidence="4" id="KW-0170">Cobalt</keyword>
<reference evidence="6" key="1">
    <citation type="submission" date="2019-08" db="EMBL/GenBank/DDBJ databases">
        <authorList>
            <person name="Kucharzyk K."/>
            <person name="Murdoch R.W."/>
            <person name="Higgins S."/>
            <person name="Loffler F."/>
        </authorList>
    </citation>
    <scope>NUCLEOTIDE SEQUENCE</scope>
</reference>
<dbReference type="PANTHER" id="PTHR43371">
    <property type="entry name" value="VITAMIN B12-DEPENDENT RIBONUCLEOTIDE REDUCTASE"/>
    <property type="match status" value="1"/>
</dbReference>
<evidence type="ECO:0000256" key="2">
    <source>
        <dbReference type="ARBA" id="ARBA00022628"/>
    </source>
</evidence>
<evidence type="ECO:0000259" key="5">
    <source>
        <dbReference type="Pfam" id="PF02867"/>
    </source>
</evidence>
<dbReference type="AlphaFoldDB" id="A0A644ZDF2"/>
<dbReference type="SUPFAM" id="SSF51998">
    <property type="entry name" value="PFL-like glycyl radical enzymes"/>
    <property type="match status" value="1"/>
</dbReference>
<evidence type="ECO:0000256" key="3">
    <source>
        <dbReference type="ARBA" id="ARBA00023002"/>
    </source>
</evidence>
<dbReference type="Gene3D" id="3.20.70.20">
    <property type="match status" value="1"/>
</dbReference>
<organism evidence="6">
    <name type="scientific">bioreactor metagenome</name>
    <dbReference type="NCBI Taxonomy" id="1076179"/>
    <lineage>
        <taxon>unclassified sequences</taxon>
        <taxon>metagenomes</taxon>
        <taxon>ecological metagenomes</taxon>
    </lineage>
</organism>
<sequence length="246" mass="27582">MQKWVDHSISVTVNLPNSVSEELVSEVYKTAWEYGCKGVTVYRDGSRSGVLVSAKENESKEAALRKKVRPKSLDAEVIRFKNGAEQWIALVGMMKGVPYEIFTGLIDEDTRSIPKSVSMGYIVKEKDENGNTRYDFHYIDKYGYRNIVGGVSHMFNKEYWNYAKLISGVLRNGMPIVDVVNLVAGLQLDSEAINTWKNGVERTLKRYIPDGTKDDSGKKCEKCNSDNLVYQEGCLTCMACGNSKCG</sequence>
<evidence type="ECO:0000256" key="1">
    <source>
        <dbReference type="ARBA" id="ARBA00001922"/>
    </source>
</evidence>
<proteinExistence type="predicted"/>
<gene>
    <name evidence="6" type="ORF">SDC9_85409</name>
</gene>
<comment type="cofactor">
    <cofactor evidence="1">
        <name>adenosylcob(III)alamin</name>
        <dbReference type="ChEBI" id="CHEBI:18408"/>
    </cofactor>
</comment>
<protein>
    <recommendedName>
        <fullName evidence="5">Ribonucleotide reductase large subunit C-terminal domain-containing protein</fullName>
    </recommendedName>
</protein>
<dbReference type="EMBL" id="VSSQ01008405">
    <property type="protein sequence ID" value="MPM38779.1"/>
    <property type="molecule type" value="Genomic_DNA"/>
</dbReference>
<dbReference type="PANTHER" id="PTHR43371:SF1">
    <property type="entry name" value="RIBONUCLEOSIDE-DIPHOSPHATE REDUCTASE"/>
    <property type="match status" value="1"/>
</dbReference>
<comment type="caution">
    <text evidence="6">The sequence shown here is derived from an EMBL/GenBank/DDBJ whole genome shotgun (WGS) entry which is preliminary data.</text>
</comment>
<dbReference type="InterPro" id="IPR050862">
    <property type="entry name" value="RdRp_reductase_class-2"/>
</dbReference>
<dbReference type="GO" id="GO:0004748">
    <property type="term" value="F:ribonucleoside-diphosphate reductase activity, thioredoxin disulfide as acceptor"/>
    <property type="evidence" value="ECO:0007669"/>
    <property type="project" value="TreeGrafter"/>
</dbReference>
<keyword evidence="3" id="KW-0560">Oxidoreductase</keyword>
<name>A0A644ZDF2_9ZZZZ</name>
<keyword evidence="2" id="KW-0846">Cobalamin</keyword>
<dbReference type="GO" id="GO:0031419">
    <property type="term" value="F:cobalamin binding"/>
    <property type="evidence" value="ECO:0007669"/>
    <property type="project" value="UniProtKB-KW"/>
</dbReference>
<feature type="domain" description="Ribonucleotide reductase large subunit C-terminal" evidence="5">
    <location>
        <begin position="1"/>
        <end position="42"/>
    </location>
</feature>
<dbReference type="Pfam" id="PF02867">
    <property type="entry name" value="Ribonuc_red_lgC"/>
    <property type="match status" value="1"/>
</dbReference>